<keyword evidence="9" id="KW-1185">Reference proteome</keyword>
<evidence type="ECO:0000259" key="7">
    <source>
        <dbReference type="Pfam" id="PF01850"/>
    </source>
</evidence>
<keyword evidence="6" id="KW-0800">Toxin</keyword>
<feature type="binding site" evidence="6">
    <location>
        <position position="5"/>
    </location>
    <ligand>
        <name>Mg(2+)</name>
        <dbReference type="ChEBI" id="CHEBI:18420"/>
    </ligand>
</feature>
<evidence type="ECO:0000256" key="2">
    <source>
        <dbReference type="ARBA" id="ARBA00022722"/>
    </source>
</evidence>
<dbReference type="PANTHER" id="PTHR35901:SF1">
    <property type="entry name" value="EXONUCLEASE VAPC9"/>
    <property type="match status" value="1"/>
</dbReference>
<dbReference type="RefSeq" id="WP_133291590.1">
    <property type="nucleotide sequence ID" value="NZ_SMSJ01000060.1"/>
</dbReference>
<accession>A0A4R5QAM6</accession>
<dbReference type="SUPFAM" id="SSF88723">
    <property type="entry name" value="PIN domain-like"/>
    <property type="match status" value="1"/>
</dbReference>
<protein>
    <recommendedName>
        <fullName evidence="6">Ribonuclease VapC</fullName>
        <shortName evidence="6">RNase VapC</shortName>
        <ecNumber evidence="6">3.1.-.-</ecNumber>
    </recommendedName>
    <alternativeName>
        <fullName evidence="6">Toxin VapC</fullName>
    </alternativeName>
</protein>
<comment type="cofactor">
    <cofactor evidence="6">
        <name>Mg(2+)</name>
        <dbReference type="ChEBI" id="CHEBI:18420"/>
    </cofactor>
</comment>
<evidence type="ECO:0000313" key="8">
    <source>
        <dbReference type="EMBL" id="TDH59589.1"/>
    </source>
</evidence>
<evidence type="ECO:0000256" key="6">
    <source>
        <dbReference type="HAMAP-Rule" id="MF_00265"/>
    </source>
</evidence>
<dbReference type="Proteomes" id="UP000295096">
    <property type="component" value="Unassembled WGS sequence"/>
</dbReference>
<dbReference type="EC" id="3.1.-.-" evidence="6"/>
<dbReference type="HAMAP" id="MF_00265">
    <property type="entry name" value="VapC_Nob1"/>
    <property type="match status" value="1"/>
</dbReference>
<dbReference type="AlphaFoldDB" id="A0A4R5QAM6"/>
<dbReference type="PANTHER" id="PTHR35901">
    <property type="entry name" value="RIBONUCLEASE VAPC3"/>
    <property type="match status" value="1"/>
</dbReference>
<evidence type="ECO:0000256" key="1">
    <source>
        <dbReference type="ARBA" id="ARBA00022649"/>
    </source>
</evidence>
<keyword evidence="4 6" id="KW-0378">Hydrolase</keyword>
<organism evidence="8 9">
    <name type="scientific">Dankookia rubra</name>
    <dbReference type="NCBI Taxonomy" id="1442381"/>
    <lineage>
        <taxon>Bacteria</taxon>
        <taxon>Pseudomonadati</taxon>
        <taxon>Pseudomonadota</taxon>
        <taxon>Alphaproteobacteria</taxon>
        <taxon>Acetobacterales</taxon>
        <taxon>Roseomonadaceae</taxon>
        <taxon>Dankookia</taxon>
    </lineage>
</organism>
<dbReference type="InterPro" id="IPR044153">
    <property type="entry name" value="PIN_Pae0151-like"/>
</dbReference>
<dbReference type="InterPro" id="IPR051619">
    <property type="entry name" value="TypeII_TA_RNase_PINc/VapC"/>
</dbReference>
<evidence type="ECO:0000256" key="3">
    <source>
        <dbReference type="ARBA" id="ARBA00022723"/>
    </source>
</evidence>
<keyword evidence="2 6" id="KW-0540">Nuclease</keyword>
<dbReference type="OrthoDB" id="1524147at2"/>
<evidence type="ECO:0000256" key="4">
    <source>
        <dbReference type="ARBA" id="ARBA00022801"/>
    </source>
</evidence>
<feature type="binding site" evidence="6">
    <location>
        <position position="97"/>
    </location>
    <ligand>
        <name>Mg(2+)</name>
        <dbReference type="ChEBI" id="CHEBI:18420"/>
    </ligand>
</feature>
<keyword evidence="1 6" id="KW-1277">Toxin-antitoxin system</keyword>
<dbReference type="GO" id="GO:0016787">
    <property type="term" value="F:hydrolase activity"/>
    <property type="evidence" value="ECO:0007669"/>
    <property type="project" value="UniProtKB-KW"/>
</dbReference>
<evidence type="ECO:0000256" key="5">
    <source>
        <dbReference type="ARBA" id="ARBA00022842"/>
    </source>
</evidence>
<dbReference type="InterPro" id="IPR029060">
    <property type="entry name" value="PIN-like_dom_sf"/>
</dbReference>
<keyword evidence="5 6" id="KW-0460">Magnesium</keyword>
<sequence length="139" mass="15380">MVVVDASVAVKWFVPEENWPVARRLLTLDLAMVAPDILAMETMSALLRKHRRREVVDQLPGQALGLLAALRVEAVPHGPLLREATALSLRCRHAVCDCFYLLVAQRRGLPLATFDRRLAALAGSLAIPLWSPDRVQEAP</sequence>
<comment type="similarity">
    <text evidence="6">Belongs to the PINc/VapC protein family.</text>
</comment>
<proteinExistence type="inferred from homology"/>
<comment type="function">
    <text evidence="6">Toxic component of a toxin-antitoxin (TA) system. An RNase.</text>
</comment>
<dbReference type="Gene3D" id="3.40.50.1010">
    <property type="entry name" value="5'-nuclease"/>
    <property type="match status" value="1"/>
</dbReference>
<name>A0A4R5QAM6_9PROT</name>
<gene>
    <name evidence="6" type="primary">vapC</name>
    <name evidence="8" type="ORF">E2C06_26460</name>
</gene>
<dbReference type="CDD" id="cd09873">
    <property type="entry name" value="PIN_Pae0151-like"/>
    <property type="match status" value="1"/>
</dbReference>
<evidence type="ECO:0000313" key="9">
    <source>
        <dbReference type="Proteomes" id="UP000295096"/>
    </source>
</evidence>
<dbReference type="InterPro" id="IPR022907">
    <property type="entry name" value="VapC_family"/>
</dbReference>
<dbReference type="EMBL" id="SMSJ01000060">
    <property type="protein sequence ID" value="TDH59589.1"/>
    <property type="molecule type" value="Genomic_DNA"/>
</dbReference>
<comment type="caution">
    <text evidence="8">The sequence shown here is derived from an EMBL/GenBank/DDBJ whole genome shotgun (WGS) entry which is preliminary data.</text>
</comment>
<dbReference type="GO" id="GO:0090729">
    <property type="term" value="F:toxin activity"/>
    <property type="evidence" value="ECO:0007669"/>
    <property type="project" value="UniProtKB-KW"/>
</dbReference>
<feature type="domain" description="PIN" evidence="7">
    <location>
        <begin position="2"/>
        <end position="122"/>
    </location>
</feature>
<dbReference type="GO" id="GO:0000287">
    <property type="term" value="F:magnesium ion binding"/>
    <property type="evidence" value="ECO:0007669"/>
    <property type="project" value="UniProtKB-UniRule"/>
</dbReference>
<reference evidence="8 9" key="1">
    <citation type="journal article" date="2016" name="J. Microbiol.">
        <title>Dankookia rubra gen. nov., sp. nov., an alphaproteobacterium isolated from sediment of a shallow stream.</title>
        <authorList>
            <person name="Kim W.H."/>
            <person name="Kim D.H."/>
            <person name="Kang K."/>
            <person name="Ahn T.Y."/>
        </authorList>
    </citation>
    <scope>NUCLEOTIDE SEQUENCE [LARGE SCALE GENOMIC DNA]</scope>
    <source>
        <strain evidence="8 9">JCM30602</strain>
    </source>
</reference>
<dbReference type="InterPro" id="IPR002716">
    <property type="entry name" value="PIN_dom"/>
</dbReference>
<keyword evidence="3 6" id="KW-0479">Metal-binding</keyword>
<dbReference type="GO" id="GO:0004540">
    <property type="term" value="F:RNA nuclease activity"/>
    <property type="evidence" value="ECO:0007669"/>
    <property type="project" value="InterPro"/>
</dbReference>
<dbReference type="Pfam" id="PF01850">
    <property type="entry name" value="PIN"/>
    <property type="match status" value="1"/>
</dbReference>